<dbReference type="Proteomes" id="UP001597260">
    <property type="component" value="Unassembled WGS sequence"/>
</dbReference>
<gene>
    <name evidence="1" type="ORF">ACFQ4H_27490</name>
</gene>
<evidence type="ECO:0000313" key="1">
    <source>
        <dbReference type="EMBL" id="MFD1324834.1"/>
    </source>
</evidence>
<organism evidence="1 2">
    <name type="scientific">Micromonospora sonneratiae</name>
    <dbReference type="NCBI Taxonomy" id="1184706"/>
    <lineage>
        <taxon>Bacteria</taxon>
        <taxon>Bacillati</taxon>
        <taxon>Actinomycetota</taxon>
        <taxon>Actinomycetes</taxon>
        <taxon>Micromonosporales</taxon>
        <taxon>Micromonosporaceae</taxon>
        <taxon>Micromonospora</taxon>
    </lineage>
</organism>
<protein>
    <submittedName>
        <fullName evidence="1">Uncharacterized protein</fullName>
    </submittedName>
</protein>
<name>A0ABW3YK75_9ACTN</name>
<accession>A0ABW3YK75</accession>
<evidence type="ECO:0000313" key="2">
    <source>
        <dbReference type="Proteomes" id="UP001597260"/>
    </source>
</evidence>
<proteinExistence type="predicted"/>
<sequence length="113" mass="12430">MTVVERDIPRGTDVLIRKVDSHLAAVRPGLRGADLELAEHLAASLRELVAVTTAASAADRARVRAAVHYFVLRRENRDQILPVGSLAAAQRVINKIVVQLGRPDLMVQPRPQR</sequence>
<dbReference type="EMBL" id="JBHTMP010000059">
    <property type="protein sequence ID" value="MFD1324834.1"/>
    <property type="molecule type" value="Genomic_DNA"/>
</dbReference>
<dbReference type="RefSeq" id="WP_377576113.1">
    <property type="nucleotide sequence ID" value="NZ_JBHTMP010000059.1"/>
</dbReference>
<reference evidence="2" key="1">
    <citation type="journal article" date="2019" name="Int. J. Syst. Evol. Microbiol.">
        <title>The Global Catalogue of Microorganisms (GCM) 10K type strain sequencing project: providing services to taxonomists for standard genome sequencing and annotation.</title>
        <authorList>
            <consortium name="The Broad Institute Genomics Platform"/>
            <consortium name="The Broad Institute Genome Sequencing Center for Infectious Disease"/>
            <person name="Wu L."/>
            <person name="Ma J."/>
        </authorList>
    </citation>
    <scope>NUCLEOTIDE SEQUENCE [LARGE SCALE GENOMIC DNA]</scope>
    <source>
        <strain evidence="2">JCM 31037</strain>
    </source>
</reference>
<comment type="caution">
    <text evidence="1">The sequence shown here is derived from an EMBL/GenBank/DDBJ whole genome shotgun (WGS) entry which is preliminary data.</text>
</comment>
<keyword evidence="2" id="KW-1185">Reference proteome</keyword>